<reference evidence="1" key="1">
    <citation type="submission" date="2021-01" db="EMBL/GenBank/DDBJ databases">
        <title>Whole genome shotgun sequence of Virgisporangium aurantiacum NBRC 16421.</title>
        <authorList>
            <person name="Komaki H."/>
            <person name="Tamura T."/>
        </authorList>
    </citation>
    <scope>NUCLEOTIDE SEQUENCE</scope>
    <source>
        <strain evidence="1">NBRC 16421</strain>
    </source>
</reference>
<organism evidence="1 2">
    <name type="scientific">Virgisporangium aurantiacum</name>
    <dbReference type="NCBI Taxonomy" id="175570"/>
    <lineage>
        <taxon>Bacteria</taxon>
        <taxon>Bacillati</taxon>
        <taxon>Actinomycetota</taxon>
        <taxon>Actinomycetes</taxon>
        <taxon>Micromonosporales</taxon>
        <taxon>Micromonosporaceae</taxon>
        <taxon>Virgisporangium</taxon>
    </lineage>
</organism>
<gene>
    <name evidence="1" type="ORF">Vau01_047030</name>
</gene>
<sequence length="40" mass="4144">MLSQIGTLPRGVSHESVGNGVRDLPDLFGRLPALAALSVV</sequence>
<comment type="caution">
    <text evidence="1">The sequence shown here is derived from an EMBL/GenBank/DDBJ whole genome shotgun (WGS) entry which is preliminary data.</text>
</comment>
<evidence type="ECO:0000313" key="1">
    <source>
        <dbReference type="EMBL" id="GIJ57187.1"/>
    </source>
</evidence>
<protein>
    <submittedName>
        <fullName evidence="1">Uncharacterized protein</fullName>
    </submittedName>
</protein>
<evidence type="ECO:0000313" key="2">
    <source>
        <dbReference type="Proteomes" id="UP000612585"/>
    </source>
</evidence>
<proteinExistence type="predicted"/>
<name>A0A8J3Z6A8_9ACTN</name>
<accession>A0A8J3Z6A8</accession>
<dbReference type="AlphaFoldDB" id="A0A8J3Z6A8"/>
<dbReference type="EMBL" id="BOPG01000029">
    <property type="protein sequence ID" value="GIJ57187.1"/>
    <property type="molecule type" value="Genomic_DNA"/>
</dbReference>
<keyword evidence="2" id="KW-1185">Reference proteome</keyword>
<dbReference type="Proteomes" id="UP000612585">
    <property type="component" value="Unassembled WGS sequence"/>
</dbReference>